<dbReference type="InterPro" id="IPR043519">
    <property type="entry name" value="NT_sf"/>
</dbReference>
<dbReference type="InterPro" id="IPR007344">
    <property type="entry name" value="GrpB/CoaE"/>
</dbReference>
<dbReference type="Gene3D" id="3.30.460.10">
    <property type="entry name" value="Beta Polymerase, domain 2"/>
    <property type="match status" value="1"/>
</dbReference>
<dbReference type="Proteomes" id="UP000682811">
    <property type="component" value="Unassembled WGS sequence"/>
</dbReference>
<gene>
    <name evidence="1" type="ORF">J34TS1_21410</name>
</gene>
<reference evidence="1 2" key="1">
    <citation type="submission" date="2021-03" db="EMBL/GenBank/DDBJ databases">
        <title>Antimicrobial resistance genes in bacteria isolated from Japanese honey, and their potential for conferring macrolide and lincosamide resistance in the American foulbrood pathogen Paenibacillus larvae.</title>
        <authorList>
            <person name="Okamoto M."/>
            <person name="Kumagai M."/>
            <person name="Kanamori H."/>
            <person name="Takamatsu D."/>
        </authorList>
    </citation>
    <scope>NUCLEOTIDE SEQUENCE [LARGE SCALE GENOMIC DNA]</scope>
    <source>
        <strain evidence="1 2">J34TS1</strain>
    </source>
</reference>
<dbReference type="Pfam" id="PF04229">
    <property type="entry name" value="GrpB"/>
    <property type="match status" value="1"/>
</dbReference>
<keyword evidence="2" id="KW-1185">Reference proteome</keyword>
<dbReference type="PANTHER" id="PTHR34822:SF1">
    <property type="entry name" value="GRPB FAMILY PROTEIN"/>
    <property type="match status" value="1"/>
</dbReference>
<evidence type="ECO:0008006" key="3">
    <source>
        <dbReference type="Google" id="ProtNLM"/>
    </source>
</evidence>
<name>A0A919Y9B0_9BACL</name>
<dbReference type="SUPFAM" id="SSF81301">
    <property type="entry name" value="Nucleotidyltransferase"/>
    <property type="match status" value="1"/>
</dbReference>
<dbReference type="EMBL" id="BORT01000007">
    <property type="protein sequence ID" value="GIO47376.1"/>
    <property type="molecule type" value="Genomic_DNA"/>
</dbReference>
<sequence>MASTSEERLQKATIGELKPHNTSIILQDYDPHWPKIFEQEAERIRSILGNKVLQLEHVGSTSVPGLCAKPIIDMLLVVENSADETAYVPDLEEEGYTLHIREPDWFEHRLFQGPDTAINLHVFSQGASEIERMLLFRNWLKANDSDRDVYAQVKRSLARHQWRHVQDYADAKDSIVKEIMERANAVK</sequence>
<protein>
    <recommendedName>
        <fullName evidence="3">GrpB family protein</fullName>
    </recommendedName>
</protein>
<dbReference type="RefSeq" id="WP_212978270.1">
    <property type="nucleotide sequence ID" value="NZ_AP025343.1"/>
</dbReference>
<dbReference type="AlphaFoldDB" id="A0A919Y9B0"/>
<organism evidence="1 2">
    <name type="scientific">Paenibacillus azoreducens</name>
    <dbReference type="NCBI Taxonomy" id="116718"/>
    <lineage>
        <taxon>Bacteria</taxon>
        <taxon>Bacillati</taxon>
        <taxon>Bacillota</taxon>
        <taxon>Bacilli</taxon>
        <taxon>Bacillales</taxon>
        <taxon>Paenibacillaceae</taxon>
        <taxon>Paenibacillus</taxon>
    </lineage>
</organism>
<evidence type="ECO:0000313" key="2">
    <source>
        <dbReference type="Proteomes" id="UP000682811"/>
    </source>
</evidence>
<evidence type="ECO:0000313" key="1">
    <source>
        <dbReference type="EMBL" id="GIO47376.1"/>
    </source>
</evidence>
<dbReference type="PANTHER" id="PTHR34822">
    <property type="entry name" value="GRPB DOMAIN PROTEIN (AFU_ORTHOLOGUE AFUA_1G01530)"/>
    <property type="match status" value="1"/>
</dbReference>
<proteinExistence type="predicted"/>
<accession>A0A919Y9B0</accession>
<comment type="caution">
    <text evidence="1">The sequence shown here is derived from an EMBL/GenBank/DDBJ whole genome shotgun (WGS) entry which is preliminary data.</text>
</comment>